<comment type="caution">
    <text evidence="7">The sequence shown here is derived from an EMBL/GenBank/DDBJ whole genome shotgun (WGS) entry which is preliminary data.</text>
</comment>
<dbReference type="PANTHER" id="PTHR43278">
    <property type="entry name" value="NAD(P)H-DEPENDENT FMN-CONTAINING OXIDOREDUCTASE YWQN-RELATED"/>
    <property type="match status" value="1"/>
</dbReference>
<dbReference type="PANTHER" id="PTHR43278:SF2">
    <property type="entry name" value="IRON-SULFUR FLAVOPROTEIN"/>
    <property type="match status" value="1"/>
</dbReference>
<dbReference type="InterPro" id="IPR005025">
    <property type="entry name" value="FMN_Rdtase-like_dom"/>
</dbReference>
<dbReference type="EMBL" id="AMPO01000001">
    <property type="protein sequence ID" value="EKF86663.1"/>
    <property type="molecule type" value="Genomic_DNA"/>
</dbReference>
<keyword evidence="8" id="KW-1185">Reference proteome</keyword>
<evidence type="ECO:0000259" key="6">
    <source>
        <dbReference type="Pfam" id="PF03358"/>
    </source>
</evidence>
<sequence length="215" mass="24694">MKVMAFNGSPRKKWNTATLLENALEGARSEGAETELINLYDLDYKGCNSCFTCKTKGSKSYGRCAVKDDLTPILRKIEESDAIILGSPIYLGTVTGEMRSFLERLLFPYLTYTDPIQSLFPNKIKTGFIYTMNIREEQLDGYGYTTMFKTNENYLKMLFGSAESLMSFDTYQFNDYSKVVADRFDSNKKAKRRAEIFPEDCRLAYEMGIRLTHNF</sequence>
<dbReference type="Proteomes" id="UP000007360">
    <property type="component" value="Unassembled WGS sequence"/>
</dbReference>
<dbReference type="RefSeq" id="WP_004029217.1">
    <property type="nucleotide sequence ID" value="NZ_AMPO01000001.1"/>
</dbReference>
<reference evidence="7 8" key="1">
    <citation type="journal article" date="2012" name="J. Bacteriol.">
        <title>Draft genome sequence of Methanobacterium formicicum DSM 3637, an archaebacterium isolated from the methane producer amoeba Pelomyxa palustris.</title>
        <authorList>
            <person name="Gutierrez G."/>
        </authorList>
    </citation>
    <scope>NUCLEOTIDE SEQUENCE [LARGE SCALE GENOMIC DNA]</scope>
    <source>
        <strain evidence="8">DSM 3637 / PP1</strain>
    </source>
</reference>
<keyword evidence="3" id="KW-0285">Flavoprotein</keyword>
<gene>
    <name evidence="7" type="ORF">A994_00215</name>
</gene>
<feature type="domain" description="NADPH-dependent FMN reductase-like" evidence="6">
    <location>
        <begin position="1"/>
        <end position="105"/>
    </location>
</feature>
<protein>
    <submittedName>
        <fullName evidence="7">NADPH-dependent FMN reductase</fullName>
    </submittedName>
</protein>
<comment type="similarity">
    <text evidence="5">Belongs to the SsuE family. Isf subfamily.</text>
</comment>
<dbReference type="AlphaFoldDB" id="K2R2B1"/>
<dbReference type="Gene3D" id="3.40.50.360">
    <property type="match status" value="1"/>
</dbReference>
<evidence type="ECO:0000313" key="8">
    <source>
        <dbReference type="Proteomes" id="UP000007360"/>
    </source>
</evidence>
<accession>K2R2B1</accession>
<evidence type="ECO:0000256" key="5">
    <source>
        <dbReference type="ARBA" id="ARBA00038292"/>
    </source>
</evidence>
<evidence type="ECO:0000256" key="2">
    <source>
        <dbReference type="ARBA" id="ARBA00001966"/>
    </source>
</evidence>
<evidence type="ECO:0000256" key="4">
    <source>
        <dbReference type="ARBA" id="ARBA00022643"/>
    </source>
</evidence>
<evidence type="ECO:0000256" key="1">
    <source>
        <dbReference type="ARBA" id="ARBA00001917"/>
    </source>
</evidence>
<comment type="cofactor">
    <cofactor evidence="2">
        <name>[4Fe-4S] cluster</name>
        <dbReference type="ChEBI" id="CHEBI:49883"/>
    </cofactor>
</comment>
<dbReference type="SUPFAM" id="SSF52218">
    <property type="entry name" value="Flavoproteins"/>
    <property type="match status" value="1"/>
</dbReference>
<dbReference type="GO" id="GO:0016491">
    <property type="term" value="F:oxidoreductase activity"/>
    <property type="evidence" value="ECO:0007669"/>
    <property type="project" value="InterPro"/>
</dbReference>
<organism evidence="7 8">
    <name type="scientific">Methanobacterium formicicum (strain DSM 3637 / PP1)</name>
    <dbReference type="NCBI Taxonomy" id="1204725"/>
    <lineage>
        <taxon>Archaea</taxon>
        <taxon>Methanobacteriati</taxon>
        <taxon>Methanobacteriota</taxon>
        <taxon>Methanomada group</taxon>
        <taxon>Methanobacteria</taxon>
        <taxon>Methanobacteriales</taxon>
        <taxon>Methanobacteriaceae</taxon>
        <taxon>Methanobacterium</taxon>
    </lineage>
</organism>
<dbReference type="Pfam" id="PF03358">
    <property type="entry name" value="FMN_red"/>
    <property type="match status" value="1"/>
</dbReference>
<proteinExistence type="inferred from homology"/>
<dbReference type="PATRIC" id="fig|1204725.3.peg.42"/>
<comment type="cofactor">
    <cofactor evidence="1">
        <name>FMN</name>
        <dbReference type="ChEBI" id="CHEBI:58210"/>
    </cofactor>
</comment>
<dbReference type="OrthoDB" id="9059at2157"/>
<dbReference type="InterPro" id="IPR029039">
    <property type="entry name" value="Flavoprotein-like_sf"/>
</dbReference>
<dbReference type="InterPro" id="IPR051796">
    <property type="entry name" value="ISF_SsuE-like"/>
</dbReference>
<evidence type="ECO:0000256" key="3">
    <source>
        <dbReference type="ARBA" id="ARBA00022630"/>
    </source>
</evidence>
<name>K2R2B1_METFP</name>
<evidence type="ECO:0000313" key="7">
    <source>
        <dbReference type="EMBL" id="EKF86663.1"/>
    </source>
</evidence>
<keyword evidence="4" id="KW-0288">FMN</keyword>